<comment type="caution">
    <text evidence="2">The sequence shown here is derived from an EMBL/GenBank/DDBJ whole genome shotgun (WGS) entry which is preliminary data.</text>
</comment>
<gene>
    <name evidence="2" type="ORF">F6X53_01355</name>
</gene>
<dbReference type="CDD" id="cd01741">
    <property type="entry name" value="GATase1_1"/>
    <property type="match status" value="1"/>
</dbReference>
<evidence type="ECO:0000313" key="3">
    <source>
        <dbReference type="Proteomes" id="UP000474159"/>
    </source>
</evidence>
<keyword evidence="2" id="KW-0315">Glutamine amidotransferase</keyword>
<dbReference type="EMBL" id="VZZK01000001">
    <property type="protein sequence ID" value="KAB1081772.1"/>
    <property type="molecule type" value="Genomic_DNA"/>
</dbReference>
<keyword evidence="3" id="KW-1185">Reference proteome</keyword>
<keyword evidence="2" id="KW-0808">Transferase</keyword>
<dbReference type="InterPro" id="IPR044992">
    <property type="entry name" value="ChyE-like"/>
</dbReference>
<feature type="domain" description="Glutamine amidotransferase" evidence="1">
    <location>
        <begin position="61"/>
        <end position="203"/>
    </location>
</feature>
<dbReference type="PROSITE" id="PS51273">
    <property type="entry name" value="GATASE_TYPE_1"/>
    <property type="match status" value="1"/>
</dbReference>
<dbReference type="Pfam" id="PF00117">
    <property type="entry name" value="GATase"/>
    <property type="match status" value="1"/>
</dbReference>
<evidence type="ECO:0000313" key="2">
    <source>
        <dbReference type="EMBL" id="KAB1081772.1"/>
    </source>
</evidence>
<dbReference type="SUPFAM" id="SSF52317">
    <property type="entry name" value="Class I glutamine amidotransferase-like"/>
    <property type="match status" value="1"/>
</dbReference>
<protein>
    <submittedName>
        <fullName evidence="2">Type 1 glutamine amidotransferase</fullName>
    </submittedName>
</protein>
<organism evidence="2 3">
    <name type="scientific">Methylobacterium soli</name>
    <dbReference type="NCBI Taxonomy" id="553447"/>
    <lineage>
        <taxon>Bacteria</taxon>
        <taxon>Pseudomonadati</taxon>
        <taxon>Pseudomonadota</taxon>
        <taxon>Alphaproteobacteria</taxon>
        <taxon>Hyphomicrobiales</taxon>
        <taxon>Methylobacteriaceae</taxon>
        <taxon>Methylobacterium</taxon>
    </lineage>
</organism>
<evidence type="ECO:0000259" key="1">
    <source>
        <dbReference type="Pfam" id="PF00117"/>
    </source>
</evidence>
<dbReference type="InterPro" id="IPR029062">
    <property type="entry name" value="Class_I_gatase-like"/>
</dbReference>
<proteinExistence type="predicted"/>
<accession>A0A6L3T910</accession>
<dbReference type="AlphaFoldDB" id="A0A6L3T910"/>
<dbReference type="Gene3D" id="3.40.50.880">
    <property type="match status" value="1"/>
</dbReference>
<dbReference type="InterPro" id="IPR017926">
    <property type="entry name" value="GATASE"/>
</dbReference>
<dbReference type="GO" id="GO:0016740">
    <property type="term" value="F:transferase activity"/>
    <property type="evidence" value="ECO:0007669"/>
    <property type="project" value="UniProtKB-KW"/>
</dbReference>
<dbReference type="PANTHER" id="PTHR42695:SF5">
    <property type="entry name" value="GLUTAMINE AMIDOTRANSFERASE YLR126C-RELATED"/>
    <property type="match status" value="1"/>
</dbReference>
<sequence>MLNILVADGNARDGRAGRIAATGQSSAQAYAAILKALAPDIVATILNPADADAALPGGVGLASFDGVIVTGSELHVTDETPAVQRQIALMRDCLAAGLAVFGSCWGVQVAAVVAGGRAGRNPRGPEFGFARRIVPTRSGQAHPLLSGRPAAFDAPAMHLDAVIEPPPDCRVLAENGLLAVQAIEIVRGEGVFWGTQYHPELDLDAVAAMLRLSSAEVVEAGLCRTPGEVEAYAAELDALHADPEGRLDLVWRHGLGPEVMAPIRRRREIANFLDRLVRPRARR</sequence>
<dbReference type="RefSeq" id="WP_150996410.1">
    <property type="nucleotide sequence ID" value="NZ_VZZK01000001.1"/>
</dbReference>
<dbReference type="PANTHER" id="PTHR42695">
    <property type="entry name" value="GLUTAMINE AMIDOTRANSFERASE YLR126C-RELATED"/>
    <property type="match status" value="1"/>
</dbReference>
<dbReference type="Proteomes" id="UP000474159">
    <property type="component" value="Unassembled WGS sequence"/>
</dbReference>
<dbReference type="OrthoDB" id="9813383at2"/>
<reference evidence="2 3" key="1">
    <citation type="submission" date="2019-09" db="EMBL/GenBank/DDBJ databases">
        <title>YIM 48816 draft genome.</title>
        <authorList>
            <person name="Jiang L."/>
        </authorList>
    </citation>
    <scope>NUCLEOTIDE SEQUENCE [LARGE SCALE GENOMIC DNA]</scope>
    <source>
        <strain evidence="2 3">YIM 48816</strain>
    </source>
</reference>
<dbReference type="GO" id="GO:0005829">
    <property type="term" value="C:cytosol"/>
    <property type="evidence" value="ECO:0007669"/>
    <property type="project" value="TreeGrafter"/>
</dbReference>
<name>A0A6L3T910_9HYPH</name>